<protein>
    <recommendedName>
        <fullName evidence="4">Acyltransferase 3 domain-containing protein</fullName>
    </recommendedName>
</protein>
<dbReference type="KEGG" id="marq:MARGE09_P0190"/>
<feature type="transmembrane region" description="Helical" evidence="1">
    <location>
        <begin position="278"/>
        <end position="294"/>
    </location>
</feature>
<accession>A0AAN1WE91</accession>
<feature type="transmembrane region" description="Helical" evidence="1">
    <location>
        <begin position="336"/>
        <end position="368"/>
    </location>
</feature>
<feature type="transmembrane region" description="Helical" evidence="1">
    <location>
        <begin position="66"/>
        <end position="87"/>
    </location>
</feature>
<evidence type="ECO:0000313" key="2">
    <source>
        <dbReference type="EMBL" id="BCD95991.1"/>
    </source>
</evidence>
<feature type="transmembrane region" description="Helical" evidence="1">
    <location>
        <begin position="306"/>
        <end position="324"/>
    </location>
</feature>
<keyword evidence="1" id="KW-1133">Transmembrane helix</keyword>
<dbReference type="EMBL" id="AP023086">
    <property type="protein sequence ID" value="BCD95991.1"/>
    <property type="molecule type" value="Genomic_DNA"/>
</dbReference>
<dbReference type="InterPro" id="IPR050623">
    <property type="entry name" value="Glucan_succinyl_AcylTrfase"/>
</dbReference>
<gene>
    <name evidence="2" type="ORF">MARGE09_P0190</name>
</gene>
<keyword evidence="3" id="KW-1185">Reference proteome</keyword>
<evidence type="ECO:0000313" key="3">
    <source>
        <dbReference type="Proteomes" id="UP001320119"/>
    </source>
</evidence>
<reference evidence="2 3" key="1">
    <citation type="journal article" date="2022" name="IScience">
        <title>An ultrasensitive nanofiber-based assay for enzymatic hydrolysis and deep-sea microbial degradation of cellulose.</title>
        <authorList>
            <person name="Tsudome M."/>
            <person name="Tachioka M."/>
            <person name="Miyazaki M."/>
            <person name="Uchimura K."/>
            <person name="Tsuda M."/>
            <person name="Takaki Y."/>
            <person name="Deguchi S."/>
        </authorList>
    </citation>
    <scope>NUCLEOTIDE SEQUENCE [LARGE SCALE GENOMIC DNA]</scope>
    <source>
        <strain evidence="2 3">GE09</strain>
    </source>
</reference>
<feature type="transmembrane region" description="Helical" evidence="1">
    <location>
        <begin position="167"/>
        <end position="190"/>
    </location>
</feature>
<dbReference type="PANTHER" id="PTHR36927:SF3">
    <property type="entry name" value="GLUCANS BIOSYNTHESIS PROTEIN C"/>
    <property type="match status" value="1"/>
</dbReference>
<organism evidence="2 3">
    <name type="scientific">Marinagarivorans cellulosilyticus</name>
    <dbReference type="NCBI Taxonomy" id="2721545"/>
    <lineage>
        <taxon>Bacteria</taxon>
        <taxon>Pseudomonadati</taxon>
        <taxon>Pseudomonadota</taxon>
        <taxon>Gammaproteobacteria</taxon>
        <taxon>Cellvibrionales</taxon>
        <taxon>Cellvibrionaceae</taxon>
        <taxon>Marinagarivorans</taxon>
    </lineage>
</organism>
<keyword evidence="1" id="KW-0812">Transmembrane</keyword>
<dbReference type="Proteomes" id="UP001320119">
    <property type="component" value="Chromosome"/>
</dbReference>
<dbReference type="AlphaFoldDB" id="A0AAN1WE91"/>
<feature type="transmembrane region" description="Helical" evidence="1">
    <location>
        <begin position="228"/>
        <end position="250"/>
    </location>
</feature>
<keyword evidence="1" id="KW-0472">Membrane</keyword>
<name>A0AAN1WE91_9GAMM</name>
<feature type="transmembrane region" description="Helical" evidence="1">
    <location>
        <begin position="202"/>
        <end position="221"/>
    </location>
</feature>
<feature type="transmembrane region" description="Helical" evidence="1">
    <location>
        <begin position="133"/>
        <end position="155"/>
    </location>
</feature>
<feature type="transmembrane region" description="Helical" evidence="1">
    <location>
        <begin position="36"/>
        <end position="54"/>
    </location>
</feature>
<evidence type="ECO:0000256" key="1">
    <source>
        <dbReference type="SAM" id="Phobius"/>
    </source>
</evidence>
<evidence type="ECO:0008006" key="4">
    <source>
        <dbReference type="Google" id="ProtNLM"/>
    </source>
</evidence>
<sequence>MLYHLGMAYVPDWGWHIKSHYQSPWLQSIMLWSNQWRMDLLFVLSGMAVAIMLQRKPTLTVGRLRIVHLGIPLLAGVFIWVAPQVFVELKDKGFIASMGYGDFLLQYLNPFGELPAVYGRMGALPWTWNHLWFLPYVLCYSLIAVAVAGVVSFKARYWQLNHRLSQWGLYAGLLVVPALLYWLIGEWLYAAYPKNYAFIGDWFSHASYGLAFCMGTLWVVWPQLWQRLPTLILPSLLLASASFALVLMYVGKLPAVFSGQLAEGVLAAKGFVFSANRWLWLLAVLALGARYLVVDYPWLRPLRQRIFCYYIVHQTVLILGLWILKEQALGMAEPTLLLLGTLLLCELSYQCACRYWVLGYLLGVFIAVKPRP</sequence>
<dbReference type="PANTHER" id="PTHR36927">
    <property type="entry name" value="BLR4337 PROTEIN"/>
    <property type="match status" value="1"/>
</dbReference>
<proteinExistence type="predicted"/>